<feature type="region of interest" description="Disordered" evidence="7">
    <location>
        <begin position="1"/>
        <end position="27"/>
    </location>
</feature>
<feature type="binding site" evidence="6">
    <location>
        <position position="97"/>
    </location>
    <ligand>
        <name>S-adenosyl-L-methionine</name>
        <dbReference type="ChEBI" id="CHEBI:59789"/>
    </ligand>
</feature>
<feature type="binding site" evidence="6">
    <location>
        <position position="49"/>
    </location>
    <ligand>
        <name>S-adenosyl-L-methionine</name>
        <dbReference type="ChEBI" id="CHEBI:59789"/>
    </ligand>
</feature>
<evidence type="ECO:0000256" key="7">
    <source>
        <dbReference type="SAM" id="MobiDB-lite"/>
    </source>
</evidence>
<feature type="region of interest" description="Disordered" evidence="7">
    <location>
        <begin position="207"/>
        <end position="246"/>
    </location>
</feature>
<evidence type="ECO:0000259" key="8">
    <source>
        <dbReference type="Pfam" id="PF04034"/>
    </source>
</evidence>
<dbReference type="Pfam" id="PF04034">
    <property type="entry name" value="Ribo_biogen_C"/>
    <property type="match status" value="1"/>
</dbReference>
<comment type="function">
    <text evidence="6">Aminocarboxypropyltransferase that catalyzes the aminocarboxypropyl transfer on pseudouridine in 18S rRNA. It constitutes the last step in biosynthesis of the hypermodified N1-methyl-N3-(3-amino-3-carboxypropyl) pseudouridine (m1acp3-Psi).</text>
</comment>
<evidence type="ECO:0000256" key="6">
    <source>
        <dbReference type="HAMAP-Rule" id="MF_03146"/>
    </source>
</evidence>
<dbReference type="GO" id="GO:1904047">
    <property type="term" value="F:S-adenosyl-L-methionine binding"/>
    <property type="evidence" value="ECO:0007669"/>
    <property type="project" value="UniProtKB-UniRule"/>
</dbReference>
<organism evidence="10 11">
    <name type="scientific">Galdieria yellowstonensis</name>
    <dbReference type="NCBI Taxonomy" id="3028027"/>
    <lineage>
        <taxon>Eukaryota</taxon>
        <taxon>Rhodophyta</taxon>
        <taxon>Bangiophyceae</taxon>
        <taxon>Galdieriales</taxon>
        <taxon>Galdieriaceae</taxon>
        <taxon>Galdieria</taxon>
    </lineage>
</organism>
<dbReference type="HAMAP" id="MF_01116">
    <property type="entry name" value="TSR3"/>
    <property type="match status" value="1"/>
</dbReference>
<feature type="compositionally biased region" description="Basic and acidic residues" evidence="7">
    <location>
        <begin position="16"/>
        <end position="26"/>
    </location>
</feature>
<comment type="similarity">
    <text evidence="6">Belongs to the TDD superfamily. TSR3 family.</text>
</comment>
<evidence type="ECO:0000256" key="2">
    <source>
        <dbReference type="ARBA" id="ARBA00022517"/>
    </source>
</evidence>
<feature type="compositionally biased region" description="Polar residues" evidence="7">
    <location>
        <begin position="227"/>
        <end position="236"/>
    </location>
</feature>
<comment type="caution">
    <text evidence="6">Lacks conserved residue(s) required for the propagation of feature annotation.</text>
</comment>
<dbReference type="InterPro" id="IPR007177">
    <property type="entry name" value="Tsr3_C"/>
</dbReference>
<comment type="caution">
    <text evidence="10">The sequence shown here is derived from an EMBL/GenBank/DDBJ whole genome shotgun (WGS) entry which is preliminary data.</text>
</comment>
<sequence length="259" mass="29295">MTQRIQRGQRRRAHGQPRDESRRDSESVQTKNIKLFIYDFQQCDVKRCTGRKLLRFGLVSSLDIRRNFRGIILTPTGSTAFSPQDAEIVLKYGLATIDCSWAKLDQVPFEKLSKAQPRLLPFLVAANPTKYGKPLQLSCVEAFAAALTIIHKREEAERLLEKFGWGNSFWQVNQSYLSAYEACTTSSEVVSVQFKFLEGLERNKRSTGNEELEVSAEEVDDDPFLSGNPNHSTQKPDPSGSEDSEFDDCVQYLANSSID</sequence>
<accession>A0AAV9I3T7</accession>
<keyword evidence="4 6" id="KW-0808">Transferase</keyword>
<evidence type="ECO:0000259" key="9">
    <source>
        <dbReference type="Pfam" id="PF04068"/>
    </source>
</evidence>
<dbReference type="PANTHER" id="PTHR20426">
    <property type="entry name" value="RIBOSOME BIOGENESIS PROTEIN TSR3 HOMOLOG"/>
    <property type="match status" value="1"/>
</dbReference>
<dbReference type="InterPro" id="IPR022968">
    <property type="entry name" value="Tsr3-like"/>
</dbReference>
<keyword evidence="5 6" id="KW-0949">S-adenosyl-L-methionine</keyword>
<dbReference type="EC" id="2.5.1.157" evidence="6"/>
<dbReference type="NCBIfam" id="NF002621">
    <property type="entry name" value="PRK02287.1"/>
    <property type="match status" value="1"/>
</dbReference>
<evidence type="ECO:0000313" key="11">
    <source>
        <dbReference type="Proteomes" id="UP001300502"/>
    </source>
</evidence>
<dbReference type="AlphaFoldDB" id="A0AAV9I3T7"/>
<gene>
    <name evidence="10" type="ORF">GAYE_PCTG30G0687</name>
</gene>
<dbReference type="Pfam" id="PF04068">
    <property type="entry name" value="Fer4_RLI"/>
    <property type="match status" value="1"/>
</dbReference>
<dbReference type="Proteomes" id="UP001300502">
    <property type="component" value="Unassembled WGS sequence"/>
</dbReference>
<dbReference type="EMBL" id="JANCYU010000008">
    <property type="protein sequence ID" value="KAK4522797.1"/>
    <property type="molecule type" value="Genomic_DNA"/>
</dbReference>
<keyword evidence="11" id="KW-1185">Reference proteome</keyword>
<dbReference type="GO" id="GO:0000455">
    <property type="term" value="P:enzyme-directed rRNA pseudouridine synthesis"/>
    <property type="evidence" value="ECO:0007669"/>
    <property type="project" value="UniProtKB-UniRule"/>
</dbReference>
<feature type="domain" description="RNase L inhibitor RLI-like possible metal-binding" evidence="9">
    <location>
        <begin position="34"/>
        <end position="60"/>
    </location>
</feature>
<evidence type="ECO:0000313" key="10">
    <source>
        <dbReference type="EMBL" id="KAK4522797.1"/>
    </source>
</evidence>
<evidence type="ECO:0000256" key="4">
    <source>
        <dbReference type="ARBA" id="ARBA00022679"/>
    </source>
</evidence>
<feature type="binding site" evidence="6">
    <location>
        <position position="120"/>
    </location>
    <ligand>
        <name>S-adenosyl-L-methionine</name>
        <dbReference type="ChEBI" id="CHEBI:59789"/>
    </ligand>
</feature>
<feature type="compositionally biased region" description="Acidic residues" evidence="7">
    <location>
        <begin position="210"/>
        <end position="223"/>
    </location>
</feature>
<evidence type="ECO:0000256" key="5">
    <source>
        <dbReference type="ARBA" id="ARBA00022691"/>
    </source>
</evidence>
<keyword evidence="1" id="KW-0963">Cytoplasm</keyword>
<evidence type="ECO:0000256" key="1">
    <source>
        <dbReference type="ARBA" id="ARBA00022490"/>
    </source>
</evidence>
<keyword evidence="2 6" id="KW-0690">Ribosome biogenesis</keyword>
<dbReference type="InterPro" id="IPR007209">
    <property type="entry name" value="RNaseL-inhib-like_metal-bd_dom"/>
</dbReference>
<evidence type="ECO:0000256" key="3">
    <source>
        <dbReference type="ARBA" id="ARBA00022552"/>
    </source>
</evidence>
<dbReference type="PANTHER" id="PTHR20426:SF0">
    <property type="entry name" value="18S RRNA AMINOCARBOXYPROPYLTRANSFERASE"/>
    <property type="match status" value="1"/>
</dbReference>
<keyword evidence="3 6" id="KW-0698">rRNA processing</keyword>
<dbReference type="GO" id="GO:0106388">
    <property type="term" value="F:rRNA small subunit aminocarboxypropyltransferase activity"/>
    <property type="evidence" value="ECO:0007669"/>
    <property type="project" value="UniProtKB-EC"/>
</dbReference>
<comment type="catalytic activity">
    <reaction evidence="6">
        <text>an N(1)-methylpseudouridine in rRNA + S-adenosyl-L-methionine = N(1)-methyl-N(3)-[(3S)-3-amino-3-carboxypropyl]pseudouridine in rRNA + S-methyl-5'-thioadenosine + H(+)</text>
        <dbReference type="Rhea" id="RHEA:63296"/>
        <dbReference type="Rhea" id="RHEA-COMP:11634"/>
        <dbReference type="Rhea" id="RHEA-COMP:16310"/>
        <dbReference type="ChEBI" id="CHEBI:15378"/>
        <dbReference type="ChEBI" id="CHEBI:17509"/>
        <dbReference type="ChEBI" id="CHEBI:59789"/>
        <dbReference type="ChEBI" id="CHEBI:74890"/>
        <dbReference type="ChEBI" id="CHEBI:146234"/>
        <dbReference type="EC" id="2.5.1.157"/>
    </reaction>
</comment>
<name>A0AAV9I3T7_9RHOD</name>
<proteinExistence type="inferred from homology"/>
<feature type="domain" description="16S/18S rRNA aminocarboxypropyltransferase Tsr3 C-terminal" evidence="8">
    <location>
        <begin position="71"/>
        <end position="196"/>
    </location>
</feature>
<protein>
    <recommendedName>
        <fullName evidence="6">18S rRNA aminocarboxypropyltransferase</fullName>
        <ecNumber evidence="6">2.5.1.157</ecNumber>
    </recommendedName>
</protein>
<reference evidence="10 11" key="1">
    <citation type="submission" date="2022-07" db="EMBL/GenBank/DDBJ databases">
        <title>Genome-wide signatures of adaptation to extreme environments.</title>
        <authorList>
            <person name="Cho C.H."/>
            <person name="Yoon H.S."/>
        </authorList>
    </citation>
    <scope>NUCLEOTIDE SEQUENCE [LARGE SCALE GENOMIC DNA]</scope>
    <source>
        <strain evidence="10 11">108.79 E11</strain>
    </source>
</reference>